<evidence type="ECO:0000313" key="3">
    <source>
        <dbReference type="Proteomes" id="UP000521922"/>
    </source>
</evidence>
<proteinExistence type="predicted"/>
<dbReference type="GO" id="GO:0016779">
    <property type="term" value="F:nucleotidyltransferase activity"/>
    <property type="evidence" value="ECO:0007669"/>
    <property type="project" value="InterPro"/>
</dbReference>
<dbReference type="CDD" id="cd05403">
    <property type="entry name" value="NT_KNTase_like"/>
    <property type="match status" value="1"/>
</dbReference>
<keyword evidence="3" id="KW-1185">Reference proteome</keyword>
<keyword evidence="2" id="KW-0808">Transferase</keyword>
<comment type="caution">
    <text evidence="2">The sequence shown here is derived from an EMBL/GenBank/DDBJ whole genome shotgun (WGS) entry which is preliminary data.</text>
</comment>
<sequence length="267" mass="27741">MDPRSVAARLVEVPGVVGVTLGGSRARGEHTPDSDTDLGVHYRPPLDVAALQALADELSDVPVVVTGPGGWGPWVDGGGWLRLDGHAVDWILRDVDRVRRSGQDALAGRFDWHFQVGHPLGFPGTTYAGELFHGVLLADPAGELAAARLTGFPPALRTAVVGRLDEARFLLGGAAKAVPRGDRAYVAACVFRVVLLCVHALHADAGRFVLNEKGAVAATARLPRAPRGFAERAQALFAAAPGAALDGAAELLDETCSVTGAPGHPSA</sequence>
<reference evidence="2 3" key="1">
    <citation type="submission" date="2020-07" db="EMBL/GenBank/DDBJ databases">
        <title>Sequencing the genomes of 1000 actinobacteria strains.</title>
        <authorList>
            <person name="Klenk H.-P."/>
        </authorList>
    </citation>
    <scope>NUCLEOTIDE SEQUENCE [LARGE SCALE GENOMIC DNA]</scope>
    <source>
        <strain evidence="2 3">DSM 7487</strain>
    </source>
</reference>
<dbReference type="Gene3D" id="3.30.460.10">
    <property type="entry name" value="Beta Polymerase, domain 2"/>
    <property type="match status" value="1"/>
</dbReference>
<evidence type="ECO:0000259" key="1">
    <source>
        <dbReference type="Pfam" id="PF01909"/>
    </source>
</evidence>
<dbReference type="Pfam" id="PF01909">
    <property type="entry name" value="NTP_transf_2"/>
    <property type="match status" value="1"/>
</dbReference>
<accession>A0A7Y9DKL9</accession>
<gene>
    <name evidence="2" type="ORF">BJ968_001886</name>
</gene>
<dbReference type="RefSeq" id="WP_179751258.1">
    <property type="nucleotide sequence ID" value="NZ_BAAAGN010000022.1"/>
</dbReference>
<dbReference type="SUPFAM" id="SSF81301">
    <property type="entry name" value="Nucleotidyltransferase"/>
    <property type="match status" value="1"/>
</dbReference>
<dbReference type="Proteomes" id="UP000521922">
    <property type="component" value="Unassembled WGS sequence"/>
</dbReference>
<organism evidence="2 3">
    <name type="scientific">Kineococcus aurantiacus</name>
    <dbReference type="NCBI Taxonomy" id="37633"/>
    <lineage>
        <taxon>Bacteria</taxon>
        <taxon>Bacillati</taxon>
        <taxon>Actinomycetota</taxon>
        <taxon>Actinomycetes</taxon>
        <taxon>Kineosporiales</taxon>
        <taxon>Kineosporiaceae</taxon>
        <taxon>Kineococcus</taxon>
    </lineage>
</organism>
<protein>
    <submittedName>
        <fullName evidence="2">Putative nucleotidyltransferase</fullName>
    </submittedName>
</protein>
<dbReference type="EMBL" id="JACCBB010000001">
    <property type="protein sequence ID" value="NYD22346.1"/>
    <property type="molecule type" value="Genomic_DNA"/>
</dbReference>
<dbReference type="InterPro" id="IPR043519">
    <property type="entry name" value="NT_sf"/>
</dbReference>
<feature type="domain" description="Polymerase nucleotidyl transferase" evidence="1">
    <location>
        <begin position="14"/>
        <end position="47"/>
    </location>
</feature>
<name>A0A7Y9DKL9_9ACTN</name>
<dbReference type="InterPro" id="IPR002934">
    <property type="entry name" value="Polymerase_NTP_transf_dom"/>
</dbReference>
<evidence type="ECO:0000313" key="2">
    <source>
        <dbReference type="EMBL" id="NYD22346.1"/>
    </source>
</evidence>
<dbReference type="AlphaFoldDB" id="A0A7Y9DKL9"/>